<organism evidence="1 2">
    <name type="scientific">Serendipita vermifera MAFF 305830</name>
    <dbReference type="NCBI Taxonomy" id="933852"/>
    <lineage>
        <taxon>Eukaryota</taxon>
        <taxon>Fungi</taxon>
        <taxon>Dikarya</taxon>
        <taxon>Basidiomycota</taxon>
        <taxon>Agaricomycotina</taxon>
        <taxon>Agaricomycetes</taxon>
        <taxon>Sebacinales</taxon>
        <taxon>Serendipitaceae</taxon>
        <taxon>Serendipita</taxon>
    </lineage>
</organism>
<keyword evidence="2" id="KW-1185">Reference proteome</keyword>
<dbReference type="SUPFAM" id="SSF52058">
    <property type="entry name" value="L domain-like"/>
    <property type="match status" value="1"/>
</dbReference>
<dbReference type="EMBL" id="KN824317">
    <property type="protein sequence ID" value="KIM25071.1"/>
    <property type="molecule type" value="Genomic_DNA"/>
</dbReference>
<name>A0A0C3B0L5_SERVB</name>
<dbReference type="Proteomes" id="UP000054097">
    <property type="component" value="Unassembled WGS sequence"/>
</dbReference>
<reference evidence="1 2" key="1">
    <citation type="submission" date="2014-04" db="EMBL/GenBank/DDBJ databases">
        <authorList>
            <consortium name="DOE Joint Genome Institute"/>
            <person name="Kuo A."/>
            <person name="Zuccaro A."/>
            <person name="Kohler A."/>
            <person name="Nagy L.G."/>
            <person name="Floudas D."/>
            <person name="Copeland A."/>
            <person name="Barry K.W."/>
            <person name="Cichocki N."/>
            <person name="Veneault-Fourrey C."/>
            <person name="LaButti K."/>
            <person name="Lindquist E.A."/>
            <person name="Lipzen A."/>
            <person name="Lundell T."/>
            <person name="Morin E."/>
            <person name="Murat C."/>
            <person name="Sun H."/>
            <person name="Tunlid A."/>
            <person name="Henrissat B."/>
            <person name="Grigoriev I.V."/>
            <person name="Hibbett D.S."/>
            <person name="Martin F."/>
            <person name="Nordberg H.P."/>
            <person name="Cantor M.N."/>
            <person name="Hua S.X."/>
        </authorList>
    </citation>
    <scope>NUCLEOTIDE SEQUENCE [LARGE SCALE GENOMIC DNA]</scope>
    <source>
        <strain evidence="1 2">MAFF 305830</strain>
    </source>
</reference>
<protein>
    <submittedName>
        <fullName evidence="1">Uncharacterized protein</fullName>
    </submittedName>
</protein>
<evidence type="ECO:0000313" key="2">
    <source>
        <dbReference type="Proteomes" id="UP000054097"/>
    </source>
</evidence>
<dbReference type="OrthoDB" id="3256525at2759"/>
<accession>A0A0C3B0L5</accession>
<dbReference type="HOGENOM" id="CLU_687293_0_0_1"/>
<reference evidence="2" key="2">
    <citation type="submission" date="2015-01" db="EMBL/GenBank/DDBJ databases">
        <title>Evolutionary Origins and Diversification of the Mycorrhizal Mutualists.</title>
        <authorList>
            <consortium name="DOE Joint Genome Institute"/>
            <consortium name="Mycorrhizal Genomics Consortium"/>
            <person name="Kohler A."/>
            <person name="Kuo A."/>
            <person name="Nagy L.G."/>
            <person name="Floudas D."/>
            <person name="Copeland A."/>
            <person name="Barry K.W."/>
            <person name="Cichocki N."/>
            <person name="Veneault-Fourrey C."/>
            <person name="LaButti K."/>
            <person name="Lindquist E.A."/>
            <person name="Lipzen A."/>
            <person name="Lundell T."/>
            <person name="Morin E."/>
            <person name="Murat C."/>
            <person name="Riley R."/>
            <person name="Ohm R."/>
            <person name="Sun H."/>
            <person name="Tunlid A."/>
            <person name="Henrissat B."/>
            <person name="Grigoriev I.V."/>
            <person name="Hibbett D.S."/>
            <person name="Martin F."/>
        </authorList>
    </citation>
    <scope>NUCLEOTIDE SEQUENCE [LARGE SCALE GENOMIC DNA]</scope>
    <source>
        <strain evidence="2">MAFF 305830</strain>
    </source>
</reference>
<evidence type="ECO:0000313" key="1">
    <source>
        <dbReference type="EMBL" id="KIM25071.1"/>
    </source>
</evidence>
<proteinExistence type="predicted"/>
<gene>
    <name evidence="1" type="ORF">M408DRAFT_26476</name>
</gene>
<dbReference type="AlphaFoldDB" id="A0A0C3B0L5"/>
<sequence length="404" mass="46822">MPDLHQTPLLPPELWRRIFYAATSENVEFAQDEDLDVSQLGPAPYQNFRPDPYKCHIACELASVCRLWRIISEEVRYRHLRITDMDSFELLKSLVTHPVSNSIQTLSKSDPRYQARGTWTYSLTIHAFPLVWASIPESLKKELYLHLERELPSFLHSLPNLRQIIIEDWFVPSIQLFSKLPTSLTHIALGLRATMDLNKIPVHIWKQITVLELGDSVHLGYAARVDNLRWLSICPNKFLNVDWISHKISFLRLWLREDPQPDHIDTVMASLGPSIRRLDLEGGHHHEIRMDFSFTKRCPLLETLVVDLPRISFRRTFRSTTSVSIKVLVLLTKDYYKFTQKIYLDKQPDAYWDHVSELVPYLPELTKIVLSFPIEAVQGGAPVIESLESVFKSSSPVPISIVYY</sequence>